<feature type="compositionally biased region" description="Polar residues" evidence="1">
    <location>
        <begin position="130"/>
        <end position="144"/>
    </location>
</feature>
<name>A0A3M7LYX5_9PLEO</name>
<feature type="compositionally biased region" description="Low complexity" evidence="1">
    <location>
        <begin position="174"/>
        <end position="188"/>
    </location>
</feature>
<gene>
    <name evidence="2" type="ORF">GMOD_00001295</name>
</gene>
<dbReference type="EMBL" id="KE747810">
    <property type="protein sequence ID" value="RMZ67380.1"/>
    <property type="molecule type" value="Genomic_DNA"/>
</dbReference>
<reference evidence="2 3" key="1">
    <citation type="journal article" date="2014" name="PLoS ONE">
        <title>De novo Genome Assembly of the Fungal Plant Pathogen Pyrenophora semeniperda.</title>
        <authorList>
            <person name="Soliai M.M."/>
            <person name="Meyer S.E."/>
            <person name="Udall J.A."/>
            <person name="Elzinga D.E."/>
            <person name="Hermansen R.A."/>
            <person name="Bodily P.M."/>
            <person name="Hart A.A."/>
            <person name="Coleman C.E."/>
        </authorList>
    </citation>
    <scope>NUCLEOTIDE SEQUENCE [LARGE SCALE GENOMIC DNA]</scope>
    <source>
        <strain evidence="2 3">CCB06</strain>
        <tissue evidence="2">Mycelium</tissue>
    </source>
</reference>
<dbReference type="AlphaFoldDB" id="A0A3M7LYX5"/>
<evidence type="ECO:0000313" key="2">
    <source>
        <dbReference type="EMBL" id="RMZ67380.1"/>
    </source>
</evidence>
<sequence length="288" mass="32069">MVVYGGVFKQRKYEPDKHTLVKKEWVAAKVQLQNSIDQFEVWLRDDDIGVEDQSILEKALKVWEIEREQLSRVPGVRMSIKVEEKEPSEEDKEGARLLMVWLKMVVEKEMAQDELEEVAAPAPTLVTPPQNASCSSLEQVSKCATPSPPKTPTTPPPVTIQQKVTTPKSSLKRPLTSSPPGGSPSTSLANKRVHIADCVTISPSHLNVIDPLLFDYLPYIPVTATHAAHTTSEHSRPQHMFHRGTRYVPGAWASSASNEKANTSFFGIPDEDMNKLVQGDIDIAKEKR</sequence>
<dbReference type="OrthoDB" id="3792227at2759"/>
<feature type="region of interest" description="Disordered" evidence="1">
    <location>
        <begin position="122"/>
        <end position="188"/>
    </location>
</feature>
<dbReference type="Proteomes" id="UP000265663">
    <property type="component" value="Unassembled WGS sequence"/>
</dbReference>
<accession>A0A3M7LYX5</accession>
<proteinExistence type="predicted"/>
<feature type="compositionally biased region" description="Pro residues" evidence="1">
    <location>
        <begin position="146"/>
        <end position="158"/>
    </location>
</feature>
<evidence type="ECO:0000256" key="1">
    <source>
        <dbReference type="SAM" id="MobiDB-lite"/>
    </source>
</evidence>
<keyword evidence="3" id="KW-1185">Reference proteome</keyword>
<evidence type="ECO:0000313" key="3">
    <source>
        <dbReference type="Proteomes" id="UP000265663"/>
    </source>
</evidence>
<organism evidence="2 3">
    <name type="scientific">Pyrenophora seminiperda CCB06</name>
    <dbReference type="NCBI Taxonomy" id="1302712"/>
    <lineage>
        <taxon>Eukaryota</taxon>
        <taxon>Fungi</taxon>
        <taxon>Dikarya</taxon>
        <taxon>Ascomycota</taxon>
        <taxon>Pezizomycotina</taxon>
        <taxon>Dothideomycetes</taxon>
        <taxon>Pleosporomycetidae</taxon>
        <taxon>Pleosporales</taxon>
        <taxon>Pleosporineae</taxon>
        <taxon>Pleosporaceae</taxon>
        <taxon>Pyrenophora</taxon>
    </lineage>
</organism>
<protein>
    <submittedName>
        <fullName evidence="2">Uncharacterized protein</fullName>
    </submittedName>
</protein>